<keyword evidence="1" id="KW-0812">Transmembrane</keyword>
<feature type="transmembrane region" description="Helical" evidence="1">
    <location>
        <begin position="81"/>
        <end position="101"/>
    </location>
</feature>
<dbReference type="PANTHER" id="PTHR35813">
    <property type="entry name" value="INNER MEMBRANE PROTEIN YBAN"/>
    <property type="match status" value="1"/>
</dbReference>
<dbReference type="PANTHER" id="PTHR35813:SF1">
    <property type="entry name" value="INNER MEMBRANE PROTEIN YBAN"/>
    <property type="match status" value="1"/>
</dbReference>
<dbReference type="Proteomes" id="UP000532373">
    <property type="component" value="Unassembled WGS sequence"/>
</dbReference>
<organism evidence="2 3">
    <name type="scientific">Aminobacter carboxidus</name>
    <dbReference type="NCBI Taxonomy" id="376165"/>
    <lineage>
        <taxon>Bacteria</taxon>
        <taxon>Pseudomonadati</taxon>
        <taxon>Pseudomonadota</taxon>
        <taxon>Alphaproteobacteria</taxon>
        <taxon>Hyphomicrobiales</taxon>
        <taxon>Phyllobacteriaceae</taxon>
        <taxon>Aminobacter</taxon>
    </lineage>
</organism>
<proteinExistence type="predicted"/>
<evidence type="ECO:0008006" key="4">
    <source>
        <dbReference type="Google" id="ProtNLM"/>
    </source>
</evidence>
<reference evidence="2 3" key="1">
    <citation type="submission" date="2020-08" db="EMBL/GenBank/DDBJ databases">
        <title>Genomic Encyclopedia of Type Strains, Phase IV (KMG-IV): sequencing the most valuable type-strain genomes for metagenomic binning, comparative biology and taxonomic classification.</title>
        <authorList>
            <person name="Goeker M."/>
        </authorList>
    </citation>
    <scope>NUCLEOTIDE SEQUENCE [LARGE SCALE GENOMIC DNA]</scope>
    <source>
        <strain evidence="2 3">DSM 17454</strain>
    </source>
</reference>
<evidence type="ECO:0000256" key="1">
    <source>
        <dbReference type="SAM" id="Phobius"/>
    </source>
</evidence>
<dbReference type="RefSeq" id="WP_210322149.1">
    <property type="nucleotide sequence ID" value="NZ_JACHGI010000001.1"/>
</dbReference>
<evidence type="ECO:0000313" key="3">
    <source>
        <dbReference type="Proteomes" id="UP000532373"/>
    </source>
</evidence>
<sequence>MTLHRIRQLIWLAAGTSALFAGLIGAILPLIPTTPFLVLAAFCYSRSSRQLHSRLLAHPQVGRAVRDWNAYGAISRRAKRLALFSMVLALSLSMLAGVPLVAITVQATAMLAAAAFILTRPVPPARQAEEQKR</sequence>
<dbReference type="InterPro" id="IPR007401">
    <property type="entry name" value="DUF454"/>
</dbReference>
<evidence type="ECO:0000313" key="2">
    <source>
        <dbReference type="EMBL" id="MBB6464973.1"/>
    </source>
</evidence>
<name>A0A8E1WB16_9HYPH</name>
<dbReference type="Pfam" id="PF04304">
    <property type="entry name" value="DUF454"/>
    <property type="match status" value="1"/>
</dbReference>
<dbReference type="GO" id="GO:0005886">
    <property type="term" value="C:plasma membrane"/>
    <property type="evidence" value="ECO:0007669"/>
    <property type="project" value="TreeGrafter"/>
</dbReference>
<dbReference type="PIRSF" id="PIRSF016789">
    <property type="entry name" value="DUF454"/>
    <property type="match status" value="1"/>
</dbReference>
<feature type="transmembrane region" description="Helical" evidence="1">
    <location>
        <begin position="20"/>
        <end position="44"/>
    </location>
</feature>
<keyword evidence="1" id="KW-0472">Membrane</keyword>
<comment type="caution">
    <text evidence="2">The sequence shown here is derived from an EMBL/GenBank/DDBJ whole genome shotgun (WGS) entry which is preliminary data.</text>
</comment>
<keyword evidence="1" id="KW-1133">Transmembrane helix</keyword>
<accession>A0A8E1WB16</accession>
<gene>
    <name evidence="2" type="ORF">HNQ96_000820</name>
</gene>
<dbReference type="AlphaFoldDB" id="A0A8E1WB16"/>
<protein>
    <recommendedName>
        <fullName evidence="4">DUF454 domain-containing protein</fullName>
    </recommendedName>
</protein>
<dbReference type="EMBL" id="JACHGI010000001">
    <property type="protein sequence ID" value="MBB6464973.1"/>
    <property type="molecule type" value="Genomic_DNA"/>
</dbReference>